<protein>
    <submittedName>
        <fullName evidence="2">Uncharacterized protein</fullName>
    </submittedName>
</protein>
<dbReference type="EMBL" id="JAIWYP010000009">
    <property type="protein sequence ID" value="KAH3773215.1"/>
    <property type="molecule type" value="Genomic_DNA"/>
</dbReference>
<gene>
    <name evidence="2" type="ORF">DPMN_174572</name>
</gene>
<evidence type="ECO:0000313" key="2">
    <source>
        <dbReference type="EMBL" id="KAH3773215.1"/>
    </source>
</evidence>
<comment type="caution">
    <text evidence="2">The sequence shown here is derived from an EMBL/GenBank/DDBJ whole genome shotgun (WGS) entry which is preliminary data.</text>
</comment>
<name>A0A9D4E685_DREPO</name>
<sequence>MKLCLQTTWKPKQQKSPNTTQKQLLNKIRLVNFLQLLTVPCQCIFITACY</sequence>
<evidence type="ECO:0000313" key="3">
    <source>
        <dbReference type="Proteomes" id="UP000828390"/>
    </source>
</evidence>
<keyword evidence="3" id="KW-1185">Reference proteome</keyword>
<proteinExistence type="predicted"/>
<reference evidence="2" key="1">
    <citation type="journal article" date="2019" name="bioRxiv">
        <title>The Genome of the Zebra Mussel, Dreissena polymorpha: A Resource for Invasive Species Research.</title>
        <authorList>
            <person name="McCartney M.A."/>
            <person name="Auch B."/>
            <person name="Kono T."/>
            <person name="Mallez S."/>
            <person name="Zhang Y."/>
            <person name="Obille A."/>
            <person name="Becker A."/>
            <person name="Abrahante J.E."/>
            <person name="Garbe J."/>
            <person name="Badalamenti J.P."/>
            <person name="Herman A."/>
            <person name="Mangelson H."/>
            <person name="Liachko I."/>
            <person name="Sullivan S."/>
            <person name="Sone E.D."/>
            <person name="Koren S."/>
            <person name="Silverstein K.A.T."/>
            <person name="Beckman K.B."/>
            <person name="Gohl D.M."/>
        </authorList>
    </citation>
    <scope>NUCLEOTIDE SEQUENCE</scope>
    <source>
        <strain evidence="2">Duluth1</strain>
        <tissue evidence="2">Whole animal</tissue>
    </source>
</reference>
<organism evidence="2 3">
    <name type="scientific">Dreissena polymorpha</name>
    <name type="common">Zebra mussel</name>
    <name type="synonym">Mytilus polymorpha</name>
    <dbReference type="NCBI Taxonomy" id="45954"/>
    <lineage>
        <taxon>Eukaryota</taxon>
        <taxon>Metazoa</taxon>
        <taxon>Spiralia</taxon>
        <taxon>Lophotrochozoa</taxon>
        <taxon>Mollusca</taxon>
        <taxon>Bivalvia</taxon>
        <taxon>Autobranchia</taxon>
        <taxon>Heteroconchia</taxon>
        <taxon>Euheterodonta</taxon>
        <taxon>Imparidentia</taxon>
        <taxon>Neoheterodontei</taxon>
        <taxon>Myida</taxon>
        <taxon>Dreissenoidea</taxon>
        <taxon>Dreissenidae</taxon>
        <taxon>Dreissena</taxon>
    </lineage>
</organism>
<evidence type="ECO:0000256" key="1">
    <source>
        <dbReference type="SAM" id="MobiDB-lite"/>
    </source>
</evidence>
<accession>A0A9D4E685</accession>
<dbReference type="AlphaFoldDB" id="A0A9D4E685"/>
<feature type="region of interest" description="Disordered" evidence="1">
    <location>
        <begin position="1"/>
        <end position="20"/>
    </location>
</feature>
<reference evidence="2" key="2">
    <citation type="submission" date="2020-11" db="EMBL/GenBank/DDBJ databases">
        <authorList>
            <person name="McCartney M.A."/>
            <person name="Auch B."/>
            <person name="Kono T."/>
            <person name="Mallez S."/>
            <person name="Becker A."/>
            <person name="Gohl D.M."/>
            <person name="Silverstein K.A.T."/>
            <person name="Koren S."/>
            <person name="Bechman K.B."/>
            <person name="Herman A."/>
            <person name="Abrahante J.E."/>
            <person name="Garbe J."/>
        </authorList>
    </citation>
    <scope>NUCLEOTIDE SEQUENCE</scope>
    <source>
        <strain evidence="2">Duluth1</strain>
        <tissue evidence="2">Whole animal</tissue>
    </source>
</reference>
<dbReference type="Proteomes" id="UP000828390">
    <property type="component" value="Unassembled WGS sequence"/>
</dbReference>